<evidence type="ECO:0000256" key="1">
    <source>
        <dbReference type="ARBA" id="ARBA00001913"/>
    </source>
</evidence>
<evidence type="ECO:0000313" key="5">
    <source>
        <dbReference type="EMBL" id="CAF1456014.1"/>
    </source>
</evidence>
<comment type="cofactor">
    <cofactor evidence="1">
        <name>Ca(2+)</name>
        <dbReference type="ChEBI" id="CHEBI:29108"/>
    </cofactor>
</comment>
<protein>
    <recommendedName>
        <fullName evidence="4">Sulfatase N-terminal domain-containing protein</fullName>
    </recommendedName>
</protein>
<evidence type="ECO:0000259" key="4">
    <source>
        <dbReference type="Pfam" id="PF00884"/>
    </source>
</evidence>
<feature type="non-terminal residue" evidence="5">
    <location>
        <position position="1"/>
    </location>
</feature>
<feature type="transmembrane region" description="Helical" evidence="3">
    <location>
        <begin position="69"/>
        <end position="102"/>
    </location>
</feature>
<keyword evidence="7" id="KW-1185">Reference proteome</keyword>
<keyword evidence="3" id="KW-1133">Transmembrane helix</keyword>
<keyword evidence="3" id="KW-0472">Membrane</keyword>
<comment type="similarity">
    <text evidence="2">Belongs to the sulfatase family.</text>
</comment>
<evidence type="ECO:0000256" key="3">
    <source>
        <dbReference type="SAM" id="Phobius"/>
    </source>
</evidence>
<dbReference type="EMBL" id="CAJNOM010002391">
    <property type="protein sequence ID" value="CAF1631853.1"/>
    <property type="molecule type" value="Genomic_DNA"/>
</dbReference>
<accession>A0A815Q0P4</accession>
<feature type="transmembrane region" description="Helical" evidence="3">
    <location>
        <begin position="6"/>
        <end position="24"/>
    </location>
</feature>
<keyword evidence="3" id="KW-0812">Transmembrane</keyword>
<reference evidence="5" key="1">
    <citation type="submission" date="2021-02" db="EMBL/GenBank/DDBJ databases">
        <authorList>
            <person name="Nowell W R."/>
        </authorList>
    </citation>
    <scope>NUCLEOTIDE SEQUENCE</scope>
</reference>
<comment type="caution">
    <text evidence="5">The sequence shown here is derived from an EMBL/GenBank/DDBJ whole genome shotgun (WGS) entry which is preliminary data.</text>
</comment>
<dbReference type="Proteomes" id="UP000663832">
    <property type="component" value="Unassembled WGS sequence"/>
</dbReference>
<dbReference type="OrthoDB" id="96314at2759"/>
<organism evidence="5 8">
    <name type="scientific">Adineta steineri</name>
    <dbReference type="NCBI Taxonomy" id="433720"/>
    <lineage>
        <taxon>Eukaryota</taxon>
        <taxon>Metazoa</taxon>
        <taxon>Spiralia</taxon>
        <taxon>Gnathifera</taxon>
        <taxon>Rotifera</taxon>
        <taxon>Eurotatoria</taxon>
        <taxon>Bdelloidea</taxon>
        <taxon>Adinetida</taxon>
        <taxon>Adinetidae</taxon>
        <taxon>Adineta</taxon>
    </lineage>
</organism>
<dbReference type="EMBL" id="CAJNOI010002068">
    <property type="protein sequence ID" value="CAF1456014.1"/>
    <property type="molecule type" value="Genomic_DNA"/>
</dbReference>
<name>A0A815Q0P4_9BILA</name>
<dbReference type="Gene3D" id="3.40.720.10">
    <property type="entry name" value="Alkaline Phosphatase, subunit A"/>
    <property type="match status" value="1"/>
</dbReference>
<dbReference type="InterPro" id="IPR000917">
    <property type="entry name" value="Sulfatase_N"/>
</dbReference>
<dbReference type="SUPFAM" id="SSF53649">
    <property type="entry name" value="Alkaline phosphatase-like"/>
    <property type="match status" value="1"/>
</dbReference>
<evidence type="ECO:0000313" key="8">
    <source>
        <dbReference type="Proteomes" id="UP000663877"/>
    </source>
</evidence>
<dbReference type="InterPro" id="IPR017850">
    <property type="entry name" value="Alkaline_phosphatase_core_sf"/>
</dbReference>
<feature type="transmembrane region" description="Helical" evidence="3">
    <location>
        <begin position="36"/>
        <end position="63"/>
    </location>
</feature>
<evidence type="ECO:0000313" key="6">
    <source>
        <dbReference type="EMBL" id="CAF1631853.1"/>
    </source>
</evidence>
<dbReference type="Proteomes" id="UP000663877">
    <property type="component" value="Unassembled WGS sequence"/>
</dbReference>
<proteinExistence type="inferred from homology"/>
<feature type="domain" description="Sulfatase N-terminal" evidence="4">
    <location>
        <begin position="120"/>
        <end position="279"/>
    </location>
</feature>
<gene>
    <name evidence="5" type="ORF">BJG266_LOCUS40713</name>
    <name evidence="6" type="ORF">QVE165_LOCUS57588</name>
</gene>
<sequence>SSLPSGVSPICFAATCANLIFAFHHHNNKTNYSFKTFLWIWLIVIPDLILFYLFCVLLFYVGWKHPQHSLYGILVGLVYAIFIILISSCNIIMLTITALFTAAVRGDFYHQRELIQKLKYDFQYDGFDIIDHSRYVPDLGIFDPADLNILPLLWKWLDKTLAEEQIHQLMMSLFITGTHVPFLFPDDQSYTDYQYYTNDPCISAYLNTLRTTDELFGKIIRGFKSRKLYDETPFITVSDYADVFNDHDSQTVGLLSSFPLESAFSVPLLLHNQYLQAKQLHENRQLKTTLSLSERTSILRRPNQQESIQYIFNLANFGNSFIIHLYHLEHDPFESIDLINLDNQPANTHPLWIDIEYHK</sequence>
<dbReference type="Pfam" id="PF00884">
    <property type="entry name" value="Sulfatase"/>
    <property type="match status" value="1"/>
</dbReference>
<dbReference type="AlphaFoldDB" id="A0A815Q0P4"/>
<evidence type="ECO:0000313" key="7">
    <source>
        <dbReference type="Proteomes" id="UP000663832"/>
    </source>
</evidence>
<evidence type="ECO:0000256" key="2">
    <source>
        <dbReference type="ARBA" id="ARBA00008779"/>
    </source>
</evidence>